<dbReference type="InterPro" id="IPR002182">
    <property type="entry name" value="NB-ARC"/>
</dbReference>
<dbReference type="GeneID" id="25328830"/>
<evidence type="ECO:0000313" key="10">
    <source>
        <dbReference type="EMBL" id="KIW54570.1"/>
    </source>
</evidence>
<dbReference type="GO" id="GO:0005739">
    <property type="term" value="C:mitochondrion"/>
    <property type="evidence" value="ECO:0007669"/>
    <property type="project" value="UniProtKB-SubCell"/>
</dbReference>
<evidence type="ECO:0000256" key="4">
    <source>
        <dbReference type="ARBA" id="ARBA00022824"/>
    </source>
</evidence>
<dbReference type="InterPro" id="IPR056681">
    <property type="entry name" value="DUF7779"/>
</dbReference>
<feature type="domain" description="NB-ARC" evidence="8">
    <location>
        <begin position="405"/>
        <end position="557"/>
    </location>
</feature>
<feature type="region of interest" description="Disordered" evidence="7">
    <location>
        <begin position="308"/>
        <end position="340"/>
    </location>
</feature>
<reference evidence="10 11" key="1">
    <citation type="submission" date="2015-01" db="EMBL/GenBank/DDBJ databases">
        <title>The Genome Sequence of Exophiala xenobiotica CBS118157.</title>
        <authorList>
            <consortium name="The Broad Institute Genomics Platform"/>
            <person name="Cuomo C."/>
            <person name="de Hoog S."/>
            <person name="Gorbushina A."/>
            <person name="Stielow B."/>
            <person name="Teixiera M."/>
            <person name="Abouelleil A."/>
            <person name="Chapman S.B."/>
            <person name="Priest M."/>
            <person name="Young S.K."/>
            <person name="Wortman J."/>
            <person name="Nusbaum C."/>
            <person name="Birren B."/>
        </authorList>
    </citation>
    <scope>NUCLEOTIDE SEQUENCE [LARGE SCALE GENOMIC DNA]</scope>
    <source>
        <strain evidence="10 11">CBS 118157</strain>
    </source>
</reference>
<dbReference type="InterPro" id="IPR027417">
    <property type="entry name" value="P-loop_NTPase"/>
</dbReference>
<comment type="subcellular location">
    <subcellularLocation>
        <location evidence="2">Endoplasmic reticulum</location>
    </subcellularLocation>
    <subcellularLocation>
        <location evidence="3">Membrane</location>
    </subcellularLocation>
    <subcellularLocation>
        <location evidence="1">Mitochondrion</location>
    </subcellularLocation>
</comment>
<dbReference type="Proteomes" id="UP000054342">
    <property type="component" value="Unassembled WGS sequence"/>
</dbReference>
<feature type="compositionally biased region" description="Polar residues" evidence="7">
    <location>
        <begin position="308"/>
        <end position="327"/>
    </location>
</feature>
<sequence length="1116" mass="125589">MFDRIKAWVKQPKHDREIPPTGIKILNDPADPVLDIVFVHGLNGHQVDTWRAEGQFKCWPETLLPRDIGNARIMAYGYDAAVVNMKQFLGKVSVNKIKQHAENLLQTLALYSAQFSSSVIVWEALFANMHWCGPSNGVRNSICIPSMVAHGQSYSLGHPIKVQDWLVGLVVWQVVGIVKQTNPQLLKQLEANSADLERIQEEFDILLRSRAASDHPALQIQCFFEERPVTGVGTIVNYQSATLAGNVPIGIHSDHRNMTKFGKSEETGYILVTRTLLRFLRSLTNIQGNQPSSIDVFTARPGLSRPVNANSTMNAEGSMHTGTSEVRTPSPASSSGSSGFVKLPPGGRFIVNEKVIPLPIKMVPTWFETKKKEYFQSRGKEILQIKSSLLDSRPLDASTPEHRSFLIVGMGGVGKSQLAVRFASLYGAEFDALFWLTADSEARLTENYSNIAAELGLVGPSDSMTREHSCETFRTWLGDPVRGAPQSQETKTLVRWLLVFDNAEDPETIKKFWPPGSHGSILVTTRNPRLNNNDRPYTGKLSLSGLETADAALLLRHLADDEKPNDTQTEADAMDIVEWCQGVPLAIEQLGRAIYDDELTISGFKKLFPYKNALYAYLHGEKKDGPNLVTSWALDRLYKSQPDTFVLLSLVSMLDPEGVENRTLEPRQNTLNSSGSLMTQSEFRGYRNRLSKTSLIHVNRDNQEVRVHRLVQDVTIEVAVRYGLAATVFRQAVSRIAHQWPFLNRKYVTGKATLVNRWDECRLAYIHILRLMEVHAELKQLSVAELASFELAELLLEAVQYRLETGLGHEAILLLDTVKSIYRPDHSCPSASAEDLAKYFRGRIGLAVSARNIRELLTYARKAWDIEVERHRKAGNTTSSILAVAYNDLGQAWACHREWDRALDLLKESRRIRELLPDFSRDKLFSPLYHKALVLQHQGNYDEAEDVVNEAIQDREATFGVDDASSVRSAALFYARGNIRLARADESRRDINHSLHDHMEAVSRAARAAGQKNRSTLLCQYQLARVYAKRAEYTSACQQLEEIQSHLINKPTYYADIARSSYLYATSLKAMGKDREAKEELRRSVDVHNTLRPLEQRTMATITPEDIAELVPYDYL</sequence>
<dbReference type="InterPro" id="IPR052374">
    <property type="entry name" value="SERAC1"/>
</dbReference>
<dbReference type="Pfam" id="PF00931">
    <property type="entry name" value="NB-ARC"/>
    <property type="match status" value="1"/>
</dbReference>
<evidence type="ECO:0000259" key="8">
    <source>
        <dbReference type="Pfam" id="PF00931"/>
    </source>
</evidence>
<dbReference type="RefSeq" id="XP_013315155.1">
    <property type="nucleotide sequence ID" value="XM_013459701.1"/>
</dbReference>
<dbReference type="PANTHER" id="PTHR48182:SF2">
    <property type="entry name" value="PROTEIN SERAC1"/>
    <property type="match status" value="1"/>
</dbReference>
<keyword evidence="11" id="KW-1185">Reference proteome</keyword>
<dbReference type="InterPro" id="IPR011990">
    <property type="entry name" value="TPR-like_helical_dom_sf"/>
</dbReference>
<evidence type="ECO:0000256" key="1">
    <source>
        <dbReference type="ARBA" id="ARBA00004173"/>
    </source>
</evidence>
<dbReference type="Gene3D" id="3.40.50.300">
    <property type="entry name" value="P-loop containing nucleotide triphosphate hydrolases"/>
    <property type="match status" value="1"/>
</dbReference>
<protein>
    <submittedName>
        <fullName evidence="10">Uncharacterized protein</fullName>
    </submittedName>
</protein>
<evidence type="ECO:0000256" key="6">
    <source>
        <dbReference type="ARBA" id="ARBA00023136"/>
    </source>
</evidence>
<feature type="compositionally biased region" description="Low complexity" evidence="7">
    <location>
        <begin position="329"/>
        <end position="339"/>
    </location>
</feature>
<dbReference type="PANTHER" id="PTHR48182">
    <property type="entry name" value="PROTEIN SERAC1"/>
    <property type="match status" value="1"/>
</dbReference>
<dbReference type="HOGENOM" id="CLU_298598_0_0_1"/>
<evidence type="ECO:0000313" key="11">
    <source>
        <dbReference type="Proteomes" id="UP000054342"/>
    </source>
</evidence>
<gene>
    <name evidence="10" type="ORF">PV05_06922</name>
</gene>
<keyword evidence="5" id="KW-0496">Mitochondrion</keyword>
<dbReference type="AlphaFoldDB" id="A0A0D2EIW3"/>
<dbReference type="Pfam" id="PF13374">
    <property type="entry name" value="TPR_10"/>
    <property type="match status" value="2"/>
</dbReference>
<dbReference type="Gene3D" id="1.25.40.10">
    <property type="entry name" value="Tetratricopeptide repeat domain"/>
    <property type="match status" value="1"/>
</dbReference>
<dbReference type="OrthoDB" id="4111142at2759"/>
<evidence type="ECO:0000256" key="7">
    <source>
        <dbReference type="SAM" id="MobiDB-lite"/>
    </source>
</evidence>
<evidence type="ECO:0000259" key="9">
    <source>
        <dbReference type="Pfam" id="PF25000"/>
    </source>
</evidence>
<keyword evidence="6" id="KW-0472">Membrane</keyword>
<keyword evidence="4" id="KW-0256">Endoplasmic reticulum</keyword>
<dbReference type="EMBL" id="KN847320">
    <property type="protein sequence ID" value="KIW54570.1"/>
    <property type="molecule type" value="Genomic_DNA"/>
</dbReference>
<dbReference type="SUPFAM" id="SSF48452">
    <property type="entry name" value="TPR-like"/>
    <property type="match status" value="2"/>
</dbReference>
<accession>A0A0D2EIW3</accession>
<evidence type="ECO:0000256" key="5">
    <source>
        <dbReference type="ARBA" id="ARBA00023128"/>
    </source>
</evidence>
<dbReference type="GO" id="GO:0016020">
    <property type="term" value="C:membrane"/>
    <property type="evidence" value="ECO:0007669"/>
    <property type="project" value="UniProtKB-SubCell"/>
</dbReference>
<dbReference type="GO" id="GO:0043531">
    <property type="term" value="F:ADP binding"/>
    <property type="evidence" value="ECO:0007669"/>
    <property type="project" value="InterPro"/>
</dbReference>
<evidence type="ECO:0000256" key="2">
    <source>
        <dbReference type="ARBA" id="ARBA00004240"/>
    </source>
</evidence>
<dbReference type="GO" id="GO:0005783">
    <property type="term" value="C:endoplasmic reticulum"/>
    <property type="evidence" value="ECO:0007669"/>
    <property type="project" value="UniProtKB-SubCell"/>
</dbReference>
<feature type="domain" description="DUF7779" evidence="9">
    <location>
        <begin position="639"/>
        <end position="716"/>
    </location>
</feature>
<dbReference type="SUPFAM" id="SSF52540">
    <property type="entry name" value="P-loop containing nucleoside triphosphate hydrolases"/>
    <property type="match status" value="1"/>
</dbReference>
<dbReference type="Pfam" id="PF25000">
    <property type="entry name" value="DUF7779"/>
    <property type="match status" value="1"/>
</dbReference>
<evidence type="ECO:0000256" key="3">
    <source>
        <dbReference type="ARBA" id="ARBA00004370"/>
    </source>
</evidence>
<organism evidence="10 11">
    <name type="scientific">Exophiala xenobiotica</name>
    <dbReference type="NCBI Taxonomy" id="348802"/>
    <lineage>
        <taxon>Eukaryota</taxon>
        <taxon>Fungi</taxon>
        <taxon>Dikarya</taxon>
        <taxon>Ascomycota</taxon>
        <taxon>Pezizomycotina</taxon>
        <taxon>Eurotiomycetes</taxon>
        <taxon>Chaetothyriomycetidae</taxon>
        <taxon>Chaetothyriales</taxon>
        <taxon>Herpotrichiellaceae</taxon>
        <taxon>Exophiala</taxon>
    </lineage>
</organism>
<name>A0A0D2EIW3_9EURO</name>
<proteinExistence type="predicted"/>